<keyword evidence="4 7" id="KW-0808">Transferase</keyword>
<gene>
    <name evidence="10" type="ORF">ENT77_07850</name>
</gene>
<keyword evidence="5 7" id="KW-0443">Lipid metabolism</keyword>
<comment type="domain">
    <text evidence="7">The HXXXXD motif is essential for acyltransferase activity and may constitute the binding site for the phosphate moiety of the glycerol-3-phosphate.</text>
</comment>
<proteinExistence type="inferred from homology"/>
<accession>A0A7C5RJ87</accession>
<dbReference type="EC" id="2.3.1.51" evidence="7"/>
<dbReference type="GO" id="GO:0006654">
    <property type="term" value="P:phosphatidic acid biosynthetic process"/>
    <property type="evidence" value="ECO:0007669"/>
    <property type="project" value="TreeGrafter"/>
</dbReference>
<feature type="domain" description="Phospholipid/glycerol acyltransferase" evidence="9">
    <location>
        <begin position="89"/>
        <end position="202"/>
    </location>
</feature>
<evidence type="ECO:0000313" key="10">
    <source>
        <dbReference type="EMBL" id="HGU41094.1"/>
    </source>
</evidence>
<dbReference type="SUPFAM" id="SSF69593">
    <property type="entry name" value="Glycerol-3-phosphate (1)-acyltransferase"/>
    <property type="match status" value="1"/>
</dbReference>
<evidence type="ECO:0000256" key="4">
    <source>
        <dbReference type="ARBA" id="ARBA00022679"/>
    </source>
</evidence>
<dbReference type="AlphaFoldDB" id="A0A7C5RJ87"/>
<comment type="caution">
    <text evidence="10">The sequence shown here is derived from an EMBL/GenBank/DDBJ whole genome shotgun (WGS) entry which is preliminary data.</text>
</comment>
<keyword evidence="7" id="KW-1208">Phospholipid metabolism</keyword>
<keyword evidence="8" id="KW-1133">Transmembrane helix</keyword>
<dbReference type="GO" id="GO:0003841">
    <property type="term" value="F:1-acylglycerol-3-phosphate O-acyltransferase activity"/>
    <property type="evidence" value="ECO:0007669"/>
    <property type="project" value="UniProtKB-UniRule"/>
</dbReference>
<dbReference type="GO" id="GO:0016020">
    <property type="term" value="C:membrane"/>
    <property type="evidence" value="ECO:0007669"/>
    <property type="project" value="InterPro"/>
</dbReference>
<evidence type="ECO:0000259" key="9">
    <source>
        <dbReference type="SMART" id="SM00563"/>
    </source>
</evidence>
<reference evidence="10" key="1">
    <citation type="journal article" date="2020" name="mSystems">
        <title>Genome- and Community-Level Interaction Insights into Carbon Utilization and Element Cycling Functions of Hydrothermarchaeota in Hydrothermal Sediment.</title>
        <authorList>
            <person name="Zhou Z."/>
            <person name="Liu Y."/>
            <person name="Xu W."/>
            <person name="Pan J."/>
            <person name="Luo Z.H."/>
            <person name="Li M."/>
        </authorList>
    </citation>
    <scope>NUCLEOTIDE SEQUENCE [LARGE SCALE GENOMIC DNA]</scope>
    <source>
        <strain evidence="10">SpSt-609</strain>
    </source>
</reference>
<keyword evidence="6 7" id="KW-0012">Acyltransferase</keyword>
<comment type="similarity">
    <text evidence="2 7">Belongs to the 1-acyl-sn-glycerol-3-phosphate acyltransferase family.</text>
</comment>
<feature type="transmembrane region" description="Helical" evidence="8">
    <location>
        <begin position="20"/>
        <end position="44"/>
    </location>
</feature>
<name>A0A7C5RJ87_9BACT</name>
<protein>
    <recommendedName>
        <fullName evidence="7">1-acyl-sn-glycerol-3-phosphate acyltransferase</fullName>
        <ecNumber evidence="7">2.3.1.51</ecNumber>
    </recommendedName>
</protein>
<dbReference type="SMART" id="SM00563">
    <property type="entry name" value="PlsC"/>
    <property type="match status" value="1"/>
</dbReference>
<keyword evidence="7" id="KW-0594">Phospholipid biosynthesis</keyword>
<evidence type="ECO:0000256" key="7">
    <source>
        <dbReference type="RuleBase" id="RU361267"/>
    </source>
</evidence>
<keyword evidence="8" id="KW-0472">Membrane</keyword>
<evidence type="ECO:0000256" key="6">
    <source>
        <dbReference type="ARBA" id="ARBA00023315"/>
    </source>
</evidence>
<evidence type="ECO:0000256" key="2">
    <source>
        <dbReference type="ARBA" id="ARBA00008655"/>
    </source>
</evidence>
<dbReference type="PANTHER" id="PTHR10434">
    <property type="entry name" value="1-ACYL-SN-GLYCEROL-3-PHOSPHATE ACYLTRANSFERASE"/>
    <property type="match status" value="1"/>
</dbReference>
<comment type="catalytic activity">
    <reaction evidence="7">
        <text>a 1-acyl-sn-glycero-3-phosphate + an acyl-CoA = a 1,2-diacyl-sn-glycero-3-phosphate + CoA</text>
        <dbReference type="Rhea" id="RHEA:19709"/>
        <dbReference type="ChEBI" id="CHEBI:57287"/>
        <dbReference type="ChEBI" id="CHEBI:57970"/>
        <dbReference type="ChEBI" id="CHEBI:58342"/>
        <dbReference type="ChEBI" id="CHEBI:58608"/>
        <dbReference type="EC" id="2.3.1.51"/>
    </reaction>
</comment>
<dbReference type="PANTHER" id="PTHR10434:SF64">
    <property type="entry name" value="1-ACYL-SN-GLYCEROL-3-PHOSPHATE ACYLTRANSFERASE-RELATED"/>
    <property type="match status" value="1"/>
</dbReference>
<dbReference type="InterPro" id="IPR004552">
    <property type="entry name" value="AGP_acyltrans"/>
</dbReference>
<dbReference type="EMBL" id="DSZY01000035">
    <property type="protein sequence ID" value="HGU41094.1"/>
    <property type="molecule type" value="Genomic_DNA"/>
</dbReference>
<keyword evidence="8" id="KW-0812">Transmembrane</keyword>
<dbReference type="CDD" id="cd07989">
    <property type="entry name" value="LPLAT_AGPAT-like"/>
    <property type="match status" value="1"/>
</dbReference>
<keyword evidence="3 7" id="KW-0444">Lipid biosynthesis</keyword>
<evidence type="ECO:0000256" key="1">
    <source>
        <dbReference type="ARBA" id="ARBA00005189"/>
    </source>
</evidence>
<dbReference type="NCBIfam" id="TIGR00530">
    <property type="entry name" value="AGP_acyltrn"/>
    <property type="match status" value="1"/>
</dbReference>
<dbReference type="InterPro" id="IPR002123">
    <property type="entry name" value="Plipid/glycerol_acylTrfase"/>
</dbReference>
<dbReference type="Pfam" id="PF01553">
    <property type="entry name" value="Acyltransferase"/>
    <property type="match status" value="1"/>
</dbReference>
<evidence type="ECO:0000256" key="8">
    <source>
        <dbReference type="SAM" id="Phobius"/>
    </source>
</evidence>
<organism evidence="10">
    <name type="scientific">Fervidobacterium thailandense</name>
    <dbReference type="NCBI Taxonomy" id="1008305"/>
    <lineage>
        <taxon>Bacteria</taxon>
        <taxon>Thermotogati</taxon>
        <taxon>Thermotogota</taxon>
        <taxon>Thermotogae</taxon>
        <taxon>Thermotogales</taxon>
        <taxon>Fervidobacteriaceae</taxon>
        <taxon>Fervidobacterium</taxon>
    </lineage>
</organism>
<comment type="pathway">
    <text evidence="1">Lipid metabolism.</text>
</comment>
<evidence type="ECO:0000256" key="5">
    <source>
        <dbReference type="ARBA" id="ARBA00023098"/>
    </source>
</evidence>
<evidence type="ECO:0000256" key="3">
    <source>
        <dbReference type="ARBA" id="ARBA00022516"/>
    </source>
</evidence>
<sequence length="261" mass="29464">MMKSQQVTTKPSVLRRLRGLILSIWLIVGTFLYVFVYGAFVLLVGQLLGKEKGRKFILGQIQLFGKLAFKLLGVKVHVLGHLPDTSKNYLVVANHQSILDIPLVLGYVGPVAFVAKKELSKFPMINLFIKYLGSEFIDRGNVRQTALVIRQVMKKLAEGYHFLIFPEGTRSHSGELLPFKPRSLEIAFKSGVPVLPVAIWGNHRVVPKHSLTVMGDKTGIYIGELVEPRNFESEEAMRNHVQQRISEYIEELKKLLSDLQS</sequence>